<dbReference type="OrthoDB" id="2019149at2759"/>
<dbReference type="Pfam" id="PF01095">
    <property type="entry name" value="Pectinesterase"/>
    <property type="match status" value="1"/>
</dbReference>
<dbReference type="GO" id="GO:0045490">
    <property type="term" value="P:pectin catabolic process"/>
    <property type="evidence" value="ECO:0007669"/>
    <property type="project" value="UniProtKB-UniRule"/>
</dbReference>
<dbReference type="PROSITE" id="PS00503">
    <property type="entry name" value="PECTINESTERASE_2"/>
    <property type="match status" value="1"/>
</dbReference>
<dbReference type="InterPro" id="IPR011050">
    <property type="entry name" value="Pectin_lyase_fold/virulence"/>
</dbReference>
<organism evidence="8 9">
    <name type="scientific">Musa troglodytarum</name>
    <name type="common">fe'i banana</name>
    <dbReference type="NCBI Taxonomy" id="320322"/>
    <lineage>
        <taxon>Eukaryota</taxon>
        <taxon>Viridiplantae</taxon>
        <taxon>Streptophyta</taxon>
        <taxon>Embryophyta</taxon>
        <taxon>Tracheophyta</taxon>
        <taxon>Spermatophyta</taxon>
        <taxon>Magnoliopsida</taxon>
        <taxon>Liliopsida</taxon>
        <taxon>Zingiberales</taxon>
        <taxon>Musaceae</taxon>
        <taxon>Musa</taxon>
    </lineage>
</organism>
<keyword evidence="2 5" id="KW-0378">Hydrolase</keyword>
<dbReference type="AlphaFoldDB" id="A0A9E7EBD5"/>
<evidence type="ECO:0000313" key="9">
    <source>
        <dbReference type="Proteomes" id="UP001055439"/>
    </source>
</evidence>
<sequence length="285" mass="30654">MLARAPRSSTNCWNALEDVNDTQQVADAMAFLADLADVIDGATAMVAALQRYVANISVCAPQQTERGGYWPDATSASPSGQAARKELPRPGTPPDATVCKEGRCQFGAVQAAVDAALIDGTSIEFRAPPDALRIVDHKPAMTSRDLIQRSSPTPSQRGELMAAKPVPRVHLNSLGHRPWMTAFSRRQIPCSFDHSLSLSFVTGHGASGDGFMARDLTFANAAGPDKQQAVAFGSDSDLSALESVEFLGHRDTLYKQFYKSCRISGTVDFIFGNFATVPRACLARY</sequence>
<dbReference type="InterPro" id="IPR033131">
    <property type="entry name" value="Pectinesterase_Asp_AS"/>
</dbReference>
<keyword evidence="3 5" id="KW-0063">Aspartyl esterase</keyword>
<dbReference type="InterPro" id="IPR012334">
    <property type="entry name" value="Pectin_lyas_fold"/>
</dbReference>
<dbReference type="SUPFAM" id="SSF51126">
    <property type="entry name" value="Pectin lyase-like"/>
    <property type="match status" value="1"/>
</dbReference>
<dbReference type="GO" id="GO:0042545">
    <property type="term" value="P:cell wall modification"/>
    <property type="evidence" value="ECO:0007669"/>
    <property type="project" value="UniProtKB-UniRule"/>
</dbReference>
<gene>
    <name evidence="8" type="ORF">MUK42_26218</name>
</gene>
<evidence type="ECO:0000256" key="5">
    <source>
        <dbReference type="RuleBase" id="RU000589"/>
    </source>
</evidence>
<dbReference type="InterPro" id="IPR000070">
    <property type="entry name" value="Pectinesterase_cat"/>
</dbReference>
<keyword evidence="9" id="KW-1185">Reference proteome</keyword>
<dbReference type="EC" id="3.1.1.11" evidence="5"/>
<evidence type="ECO:0000259" key="7">
    <source>
        <dbReference type="Pfam" id="PF01095"/>
    </source>
</evidence>
<evidence type="ECO:0000256" key="6">
    <source>
        <dbReference type="SAM" id="MobiDB-lite"/>
    </source>
</evidence>
<dbReference type="EMBL" id="CP097502">
    <property type="protein sequence ID" value="URD73853.1"/>
    <property type="molecule type" value="Genomic_DNA"/>
</dbReference>
<feature type="active site" evidence="4">
    <location>
        <position position="268"/>
    </location>
</feature>
<dbReference type="Gene3D" id="2.160.20.10">
    <property type="entry name" value="Single-stranded right-handed beta-helix, Pectin lyase-like"/>
    <property type="match status" value="1"/>
</dbReference>
<dbReference type="PANTHER" id="PTHR31707">
    <property type="entry name" value="PECTINESTERASE"/>
    <property type="match status" value="1"/>
</dbReference>
<feature type="region of interest" description="Disordered" evidence="6">
    <location>
        <begin position="69"/>
        <end position="95"/>
    </location>
</feature>
<proteinExistence type="predicted"/>
<evidence type="ECO:0000256" key="1">
    <source>
        <dbReference type="ARBA" id="ARBA00005184"/>
    </source>
</evidence>
<comment type="catalytic activity">
    <reaction evidence="5">
        <text>[(1-&gt;4)-alpha-D-galacturonosyl methyl ester](n) + n H2O = [(1-&gt;4)-alpha-D-galacturonosyl](n) + n methanol + n H(+)</text>
        <dbReference type="Rhea" id="RHEA:22380"/>
        <dbReference type="Rhea" id="RHEA-COMP:14570"/>
        <dbReference type="Rhea" id="RHEA-COMP:14573"/>
        <dbReference type="ChEBI" id="CHEBI:15377"/>
        <dbReference type="ChEBI" id="CHEBI:15378"/>
        <dbReference type="ChEBI" id="CHEBI:17790"/>
        <dbReference type="ChEBI" id="CHEBI:140522"/>
        <dbReference type="ChEBI" id="CHEBI:140523"/>
        <dbReference type="EC" id="3.1.1.11"/>
    </reaction>
</comment>
<accession>A0A9E7EBD5</accession>
<evidence type="ECO:0000256" key="2">
    <source>
        <dbReference type="ARBA" id="ARBA00022801"/>
    </source>
</evidence>
<comment type="pathway">
    <text evidence="1 5">Glycan metabolism; pectin degradation; 2-dehydro-3-deoxy-D-gluconate from pectin: step 1/5.</text>
</comment>
<evidence type="ECO:0000256" key="3">
    <source>
        <dbReference type="ARBA" id="ARBA00023085"/>
    </source>
</evidence>
<feature type="domain" description="Pectinesterase catalytic" evidence="7">
    <location>
        <begin position="205"/>
        <end position="281"/>
    </location>
</feature>
<evidence type="ECO:0000313" key="8">
    <source>
        <dbReference type="EMBL" id="URD73853.1"/>
    </source>
</evidence>
<name>A0A9E7EBD5_9LILI</name>
<dbReference type="GO" id="GO:0030599">
    <property type="term" value="F:pectinesterase activity"/>
    <property type="evidence" value="ECO:0007669"/>
    <property type="project" value="UniProtKB-UniRule"/>
</dbReference>
<evidence type="ECO:0000256" key="4">
    <source>
        <dbReference type="PROSITE-ProRule" id="PRU10040"/>
    </source>
</evidence>
<reference evidence="8" key="1">
    <citation type="submission" date="2022-05" db="EMBL/GenBank/DDBJ databases">
        <title>The Musa troglodytarum L. genome provides insights into the mechanism of non-climacteric behaviour and enrichment of carotenoids.</title>
        <authorList>
            <person name="Wang J."/>
        </authorList>
    </citation>
    <scope>NUCLEOTIDE SEQUENCE</scope>
    <source>
        <tissue evidence="8">Leaf</tissue>
    </source>
</reference>
<dbReference type="Proteomes" id="UP001055439">
    <property type="component" value="Chromosome 1"/>
</dbReference>
<protein>
    <recommendedName>
        <fullName evidence="5">Pectinesterase</fullName>
        <ecNumber evidence="5">3.1.1.11</ecNumber>
    </recommendedName>
</protein>